<evidence type="ECO:0000313" key="1">
    <source>
        <dbReference type="EMBL" id="OAV90565.1"/>
    </source>
</evidence>
<dbReference type="EnsemblFungi" id="PTTG_06187-t43_1">
    <property type="protein sequence ID" value="PTTG_06187-t43_1-p1"/>
    <property type="gene ID" value="PTTG_06187"/>
</dbReference>
<dbReference type="EMBL" id="ADAS02000098">
    <property type="protein sequence ID" value="OAV90565.1"/>
    <property type="molecule type" value="Genomic_DNA"/>
</dbReference>
<evidence type="ECO:0008006" key="4">
    <source>
        <dbReference type="Google" id="ProtNLM"/>
    </source>
</evidence>
<dbReference type="AlphaFoldDB" id="A0A180GCZ5"/>
<sequence length="285" mass="32149">MTGEPLTNSERIQEGHSLLMLPDPFQQDRPKQTRPKDVHFFVLSAPLQKRLCQLSAHPRTDVQAARDEHPIDLLQQSPGTDTFVGTPGRVNALICDGLLKCNTVCTFVLEECDKMLKSVDMCRNIHQVLLARPHAKQPLEIYVDEQTKLTLHGLQQNFVQIVKAAKNQKLHNLLDTLEFNQEESIGRNKQFKAFKKCILIRPSLLSGLLKPCLWATQGATDIFGQGFDIERINIVINYNTRREADPHAGRFGTKGVAITFVASKCDQNVFDSIQARLKGRHHQAP</sequence>
<proteinExistence type="predicted"/>
<reference evidence="1" key="2">
    <citation type="submission" date="2016-05" db="EMBL/GenBank/DDBJ databases">
        <title>Comparative analysis highlights variable genome content of wheat rusts and divergence of the mating loci.</title>
        <authorList>
            <person name="Cuomo C.A."/>
            <person name="Bakkeren G."/>
            <person name="Szabo L."/>
            <person name="Khalil H."/>
            <person name="Joly D."/>
            <person name="Goldberg J."/>
            <person name="Young S."/>
            <person name="Zeng Q."/>
            <person name="Fellers J."/>
        </authorList>
    </citation>
    <scope>NUCLEOTIDE SEQUENCE [LARGE SCALE GENOMIC DNA]</scope>
    <source>
        <strain evidence="1">1-1 BBBD Race 1</strain>
    </source>
</reference>
<dbReference type="OrthoDB" id="10265785at2759"/>
<evidence type="ECO:0000313" key="3">
    <source>
        <dbReference type="Proteomes" id="UP000005240"/>
    </source>
</evidence>
<accession>A0A180GCZ5</accession>
<reference evidence="1" key="1">
    <citation type="submission" date="2009-11" db="EMBL/GenBank/DDBJ databases">
        <authorList>
            <consortium name="The Broad Institute Genome Sequencing Platform"/>
            <person name="Ward D."/>
            <person name="Feldgarden M."/>
            <person name="Earl A."/>
            <person name="Young S.K."/>
            <person name="Zeng Q."/>
            <person name="Koehrsen M."/>
            <person name="Alvarado L."/>
            <person name="Berlin A."/>
            <person name="Bochicchio J."/>
            <person name="Borenstein D."/>
            <person name="Chapman S.B."/>
            <person name="Chen Z."/>
            <person name="Engels R."/>
            <person name="Freedman E."/>
            <person name="Gellesch M."/>
            <person name="Goldberg J."/>
            <person name="Griggs A."/>
            <person name="Gujja S."/>
            <person name="Heilman E."/>
            <person name="Heiman D."/>
            <person name="Hepburn T."/>
            <person name="Howarth C."/>
            <person name="Jen D."/>
            <person name="Larson L."/>
            <person name="Lewis B."/>
            <person name="Mehta T."/>
            <person name="Park D."/>
            <person name="Pearson M."/>
            <person name="Roberts A."/>
            <person name="Saif S."/>
            <person name="Shea T."/>
            <person name="Shenoy N."/>
            <person name="Sisk P."/>
            <person name="Stolte C."/>
            <person name="Sykes S."/>
            <person name="Thomson T."/>
            <person name="Walk T."/>
            <person name="White J."/>
            <person name="Yandava C."/>
            <person name="Izard J."/>
            <person name="Baranova O.V."/>
            <person name="Blanton J.M."/>
            <person name="Tanner A.C."/>
            <person name="Dewhirst F.E."/>
            <person name="Haas B."/>
            <person name="Nusbaum C."/>
            <person name="Birren B."/>
        </authorList>
    </citation>
    <scope>NUCLEOTIDE SEQUENCE [LARGE SCALE GENOMIC DNA]</scope>
    <source>
        <strain evidence="1">1-1 BBBD Race 1</strain>
    </source>
</reference>
<gene>
    <name evidence="1" type="ORF">PTTG_06187</name>
</gene>
<name>A0A180GCZ5_PUCT1</name>
<protein>
    <recommendedName>
        <fullName evidence="4">Helicase ATP-binding domain-containing protein</fullName>
    </recommendedName>
</protein>
<reference evidence="2" key="4">
    <citation type="submission" date="2025-05" db="UniProtKB">
        <authorList>
            <consortium name="EnsemblFungi"/>
        </authorList>
    </citation>
    <scope>IDENTIFICATION</scope>
    <source>
        <strain evidence="2">isolate 1-1 / race 1 (BBBD)</strain>
    </source>
</reference>
<dbReference type="Gene3D" id="3.40.50.300">
    <property type="entry name" value="P-loop containing nucleotide triphosphate hydrolases"/>
    <property type="match status" value="2"/>
</dbReference>
<evidence type="ECO:0000313" key="2">
    <source>
        <dbReference type="EnsemblFungi" id="PTTG_06187-t43_1-p1"/>
    </source>
</evidence>
<keyword evidence="3" id="KW-1185">Reference proteome</keyword>
<dbReference type="SUPFAM" id="SSF52540">
    <property type="entry name" value="P-loop containing nucleoside triphosphate hydrolases"/>
    <property type="match status" value="1"/>
</dbReference>
<dbReference type="VEuPathDB" id="FungiDB:PTTG_06187"/>
<dbReference type="PANTHER" id="PTHR47958">
    <property type="entry name" value="ATP-DEPENDENT RNA HELICASE DBP3"/>
    <property type="match status" value="1"/>
</dbReference>
<reference evidence="2 3" key="3">
    <citation type="journal article" date="2017" name="G3 (Bethesda)">
        <title>Comparative analysis highlights variable genome content of wheat rusts and divergence of the mating loci.</title>
        <authorList>
            <person name="Cuomo C.A."/>
            <person name="Bakkeren G."/>
            <person name="Khalil H.B."/>
            <person name="Panwar V."/>
            <person name="Joly D."/>
            <person name="Linning R."/>
            <person name="Sakthikumar S."/>
            <person name="Song X."/>
            <person name="Adiconis X."/>
            <person name="Fan L."/>
            <person name="Goldberg J.M."/>
            <person name="Levin J.Z."/>
            <person name="Young S."/>
            <person name="Zeng Q."/>
            <person name="Anikster Y."/>
            <person name="Bruce M."/>
            <person name="Wang M."/>
            <person name="Yin C."/>
            <person name="McCallum B."/>
            <person name="Szabo L.J."/>
            <person name="Hulbert S."/>
            <person name="Chen X."/>
            <person name="Fellers J.P."/>
        </authorList>
    </citation>
    <scope>NUCLEOTIDE SEQUENCE</scope>
    <source>
        <strain evidence="2">isolate 1-1 / race 1 (BBBD)</strain>
        <strain evidence="3">Isolate 1-1 / race 1 (BBBD)</strain>
    </source>
</reference>
<organism evidence="1">
    <name type="scientific">Puccinia triticina (isolate 1-1 / race 1 (BBBD))</name>
    <name type="common">Brown leaf rust fungus</name>
    <dbReference type="NCBI Taxonomy" id="630390"/>
    <lineage>
        <taxon>Eukaryota</taxon>
        <taxon>Fungi</taxon>
        <taxon>Dikarya</taxon>
        <taxon>Basidiomycota</taxon>
        <taxon>Pucciniomycotina</taxon>
        <taxon>Pucciniomycetes</taxon>
        <taxon>Pucciniales</taxon>
        <taxon>Pucciniaceae</taxon>
        <taxon>Puccinia</taxon>
    </lineage>
</organism>
<dbReference type="Proteomes" id="UP000005240">
    <property type="component" value="Unassembled WGS sequence"/>
</dbReference>
<dbReference type="InterPro" id="IPR027417">
    <property type="entry name" value="P-loop_NTPase"/>
</dbReference>